<dbReference type="InterPro" id="IPR052057">
    <property type="entry name" value="IS150/IS1296_orfA-like"/>
</dbReference>
<comment type="similarity">
    <text evidence="1">Belongs to the IS150/IS1296 orfA family.</text>
</comment>
<evidence type="ECO:0000313" key="5">
    <source>
        <dbReference type="Proteomes" id="UP000242694"/>
    </source>
</evidence>
<feature type="domain" description="Insertion element IS150 protein InsJ-like helix-turn-helix" evidence="3">
    <location>
        <begin position="67"/>
        <end position="118"/>
    </location>
</feature>
<dbReference type="RefSeq" id="WP_107391809.1">
    <property type="nucleotide sequence ID" value="NZ_JAHCOE010000018.1"/>
</dbReference>
<comment type="caution">
    <text evidence="4">The sequence shown here is derived from an EMBL/GenBank/DDBJ whole genome shotgun (WGS) entry which is preliminary data.</text>
</comment>
<dbReference type="Proteomes" id="UP000242694">
    <property type="component" value="Unassembled WGS sequence"/>
</dbReference>
<feature type="region of interest" description="Disordered" evidence="2">
    <location>
        <begin position="113"/>
        <end position="140"/>
    </location>
</feature>
<keyword evidence="5" id="KW-1185">Reference proteome</keyword>
<feature type="compositionally biased region" description="Polar residues" evidence="2">
    <location>
        <begin position="118"/>
        <end position="128"/>
    </location>
</feature>
<dbReference type="PANTHER" id="PTHR33795:SF1">
    <property type="entry name" value="INSERTION ELEMENT IS150 PROTEIN INSJ"/>
    <property type="match status" value="1"/>
</dbReference>
<organism evidence="4 5">
    <name type="scientific">Staphylococcus auricularis</name>
    <dbReference type="NCBI Taxonomy" id="29379"/>
    <lineage>
        <taxon>Bacteria</taxon>
        <taxon>Bacillati</taxon>
        <taxon>Bacillota</taxon>
        <taxon>Bacilli</taxon>
        <taxon>Bacillales</taxon>
        <taxon>Staphylococcaceae</taxon>
        <taxon>Staphylococcus</taxon>
    </lineage>
</organism>
<dbReference type="InterPro" id="IPR009057">
    <property type="entry name" value="Homeodomain-like_sf"/>
</dbReference>
<dbReference type="InterPro" id="IPR010921">
    <property type="entry name" value="Trp_repressor/repl_initiator"/>
</dbReference>
<name>A0ABX5IBK6_9STAP</name>
<dbReference type="SUPFAM" id="SSF46689">
    <property type="entry name" value="Homeodomain-like"/>
    <property type="match status" value="1"/>
</dbReference>
<proteinExistence type="inferred from homology"/>
<dbReference type="EMBL" id="PZDI01000112">
    <property type="protein sequence ID" value="PTH12429.1"/>
    <property type="molecule type" value="Genomic_DNA"/>
</dbReference>
<evidence type="ECO:0000259" key="3">
    <source>
        <dbReference type="Pfam" id="PF13518"/>
    </source>
</evidence>
<dbReference type="Gene3D" id="1.10.10.10">
    <property type="entry name" value="Winged helix-like DNA-binding domain superfamily/Winged helix DNA-binding domain"/>
    <property type="match status" value="2"/>
</dbReference>
<dbReference type="Pfam" id="PF13518">
    <property type="entry name" value="HTH_28"/>
    <property type="match status" value="2"/>
</dbReference>
<gene>
    <name evidence="4" type="ORF">BU607_11100</name>
</gene>
<evidence type="ECO:0000313" key="4">
    <source>
        <dbReference type="EMBL" id="PTH12429.1"/>
    </source>
</evidence>
<protein>
    <submittedName>
        <fullName evidence="4">Helix-turn-helix domain-containing protein</fullName>
    </submittedName>
</protein>
<accession>A0ABX5IBK6</accession>
<reference evidence="4 5" key="1">
    <citation type="journal article" date="2016" name="Front. Microbiol.">
        <title>Comprehensive Phylogenetic Analysis of Bovine Non-aureus Staphylococci Species Based on Whole-Genome Sequencing.</title>
        <authorList>
            <person name="Naushad S."/>
            <person name="Barkema H.W."/>
            <person name="Luby C."/>
            <person name="Condas L.A."/>
            <person name="Nobrega D.B."/>
            <person name="Carson D.A."/>
            <person name="De Buck J."/>
        </authorList>
    </citation>
    <scope>NUCLEOTIDE SEQUENCE [LARGE SCALE GENOMIC DNA]</scope>
    <source>
        <strain evidence="4 5">SNUC 993</strain>
    </source>
</reference>
<dbReference type="SUPFAM" id="SSF48295">
    <property type="entry name" value="TrpR-like"/>
    <property type="match status" value="1"/>
</dbReference>
<dbReference type="InterPro" id="IPR036388">
    <property type="entry name" value="WH-like_DNA-bd_sf"/>
</dbReference>
<dbReference type="InterPro" id="IPR055247">
    <property type="entry name" value="InsJ-like_HTH"/>
</dbReference>
<evidence type="ECO:0000256" key="1">
    <source>
        <dbReference type="ARBA" id="ARBA00038232"/>
    </source>
</evidence>
<evidence type="ECO:0000256" key="2">
    <source>
        <dbReference type="SAM" id="MobiDB-lite"/>
    </source>
</evidence>
<dbReference type="PANTHER" id="PTHR33795">
    <property type="entry name" value="INSERTION ELEMENT IS150 PROTEIN INSJ"/>
    <property type="match status" value="1"/>
</dbReference>
<sequence>MGKHYKYDFKMKVVKEYLNGKQGYDKLTKKYGLPSNSMIIRWVDQYKELGPEGLDKKLKNNSYSRDFKVSVLNFRQQNKLSYRETANHFKISNPSMLAAWQRKFDDEGILGLEDGKRGSSQNMSSKNNIKADPLKESEREELERLRTENEMLKAGIAYQKKLQALTQSHDTKHKKR</sequence>
<feature type="domain" description="Insertion element IS150 protein InsJ-like helix-turn-helix" evidence="3">
    <location>
        <begin position="9"/>
        <end position="57"/>
    </location>
</feature>